<feature type="region of interest" description="Disordered" evidence="2">
    <location>
        <begin position="191"/>
        <end position="237"/>
    </location>
</feature>
<dbReference type="SUPFAM" id="SSF57667">
    <property type="entry name" value="beta-beta-alpha zinc fingers"/>
    <property type="match status" value="1"/>
</dbReference>
<dbReference type="InterPro" id="IPR013087">
    <property type="entry name" value="Znf_C2H2_type"/>
</dbReference>
<dbReference type="AlphaFoldDB" id="A0A8H7LTN7"/>
<evidence type="ECO:0000313" key="5">
    <source>
        <dbReference type="Proteomes" id="UP000602905"/>
    </source>
</evidence>
<dbReference type="InterPro" id="IPR036236">
    <property type="entry name" value="Znf_C2H2_sf"/>
</dbReference>
<reference evidence="4" key="1">
    <citation type="submission" date="2020-09" db="EMBL/GenBank/DDBJ databases">
        <title>Comparative genome analyses of four rice-infecting Rhizoctonia solani isolates reveal extensive enrichment of homogalacturonan modification genes.</title>
        <authorList>
            <person name="Lee D.-Y."/>
            <person name="Jeon J."/>
            <person name="Kim K.-T."/>
            <person name="Cheong K."/>
            <person name="Song H."/>
            <person name="Choi G."/>
            <person name="Ko J."/>
            <person name="Opiyo S.O."/>
            <person name="Zuo S."/>
            <person name="Madhav S."/>
            <person name="Lee Y.-H."/>
            <person name="Wang G.-L."/>
        </authorList>
    </citation>
    <scope>NUCLEOTIDE SEQUENCE</scope>
    <source>
        <strain evidence="4">AG1-IA WGL</strain>
    </source>
</reference>
<feature type="compositionally biased region" description="Polar residues" evidence="2">
    <location>
        <begin position="209"/>
        <end position="233"/>
    </location>
</feature>
<keyword evidence="1" id="KW-0863">Zinc-finger</keyword>
<evidence type="ECO:0000259" key="3">
    <source>
        <dbReference type="PROSITE" id="PS50157"/>
    </source>
</evidence>
<dbReference type="PROSITE" id="PS50157">
    <property type="entry name" value="ZINC_FINGER_C2H2_2"/>
    <property type="match status" value="1"/>
</dbReference>
<protein>
    <recommendedName>
        <fullName evidence="3">C2H2-type domain-containing protein</fullName>
    </recommendedName>
</protein>
<keyword evidence="1" id="KW-0479">Metal-binding</keyword>
<dbReference type="EMBL" id="JACYCD010000471">
    <property type="protein sequence ID" value="KAF8693104.1"/>
    <property type="molecule type" value="Genomic_DNA"/>
</dbReference>
<name>A0A8H7LTN7_9AGAM</name>
<evidence type="ECO:0000256" key="1">
    <source>
        <dbReference type="PROSITE-ProRule" id="PRU00042"/>
    </source>
</evidence>
<accession>A0A8H7LTN7</accession>
<evidence type="ECO:0000313" key="4">
    <source>
        <dbReference type="EMBL" id="KAF8693104.1"/>
    </source>
</evidence>
<dbReference type="PROSITE" id="PS00028">
    <property type="entry name" value="ZINC_FINGER_C2H2_1"/>
    <property type="match status" value="1"/>
</dbReference>
<proteinExistence type="predicted"/>
<comment type="caution">
    <text evidence="4">The sequence shown here is derived from an EMBL/GenBank/DDBJ whole genome shotgun (WGS) entry which is preliminary data.</text>
</comment>
<gene>
    <name evidence="4" type="ORF">RHS03_08473</name>
</gene>
<evidence type="ECO:0000256" key="2">
    <source>
        <dbReference type="SAM" id="MobiDB-lite"/>
    </source>
</evidence>
<organism evidence="4 5">
    <name type="scientific">Rhizoctonia solani</name>
    <dbReference type="NCBI Taxonomy" id="456999"/>
    <lineage>
        <taxon>Eukaryota</taxon>
        <taxon>Fungi</taxon>
        <taxon>Dikarya</taxon>
        <taxon>Basidiomycota</taxon>
        <taxon>Agaricomycotina</taxon>
        <taxon>Agaricomycetes</taxon>
        <taxon>Cantharellales</taxon>
        <taxon>Ceratobasidiaceae</taxon>
        <taxon>Rhizoctonia</taxon>
    </lineage>
</organism>
<dbReference type="Proteomes" id="UP000602905">
    <property type="component" value="Unassembled WGS sequence"/>
</dbReference>
<dbReference type="Gene3D" id="3.30.160.60">
    <property type="entry name" value="Classic Zinc Finger"/>
    <property type="match status" value="1"/>
</dbReference>
<feature type="non-terminal residue" evidence="4">
    <location>
        <position position="1"/>
    </location>
</feature>
<dbReference type="OrthoDB" id="8922241at2759"/>
<dbReference type="GO" id="GO:0008270">
    <property type="term" value="F:zinc ion binding"/>
    <property type="evidence" value="ECO:0007669"/>
    <property type="project" value="UniProtKB-KW"/>
</dbReference>
<feature type="domain" description="C2H2-type" evidence="3">
    <location>
        <begin position="325"/>
        <end position="355"/>
    </location>
</feature>
<sequence length="425" mass="47755">MSPNPYVSPKCANAFDDVRETVDIENTVSLECNFPYNACPWYPMSSLRGVGLLNNPVFFKDEKEDGTFDMFCWSFSSHSEDKINYIWHVYSNFQLEPVFGLYQQFRYHGPSPFPAGDYLFYAELGSRAVWKQLKSSGLFASPYSSMDLYTAFEPDKSKSSTTIVIANNVLATRLPMQVPLTYAPQVLGSHIQPHKGPFHDPTDTPPSCPVSTPESTQYSDASSDTSVETSNSDFKAEHIPRGSGQYFYTAKDSQVSLFIPDGLKTLEDVKAFLASALNSGDLDRGTRRVRCSLCWNKRHKKDNLWEVKPSNLERHILAHLGIKCFHCRVNGCEGAFTTKDQLKKHTAKKHMDVQIDTGDDGDYEATDEITARDMYMPTSPVPVGQPIDETLVWDVSPFEAMEAMMHFSTDDGFGYQSIDADVFSV</sequence>
<keyword evidence="1" id="KW-0862">Zinc</keyword>